<dbReference type="CDD" id="cd14688">
    <property type="entry name" value="bZIP_YAP"/>
    <property type="match status" value="1"/>
</dbReference>
<feature type="domain" description="BZIP" evidence="2">
    <location>
        <begin position="47"/>
        <end position="62"/>
    </location>
</feature>
<dbReference type="InterPro" id="IPR004827">
    <property type="entry name" value="bZIP"/>
</dbReference>
<dbReference type="EMBL" id="JAQQWN010000005">
    <property type="protein sequence ID" value="KAK8085033.1"/>
    <property type="molecule type" value="Genomic_DNA"/>
</dbReference>
<evidence type="ECO:0000313" key="4">
    <source>
        <dbReference type="Proteomes" id="UP001433268"/>
    </source>
</evidence>
<feature type="compositionally biased region" description="Polar residues" evidence="1">
    <location>
        <begin position="19"/>
        <end position="32"/>
    </location>
</feature>
<feature type="region of interest" description="Disordered" evidence="1">
    <location>
        <begin position="1"/>
        <end position="158"/>
    </location>
</feature>
<feature type="compositionally biased region" description="Low complexity" evidence="1">
    <location>
        <begin position="84"/>
        <end position="93"/>
    </location>
</feature>
<dbReference type="PROSITE" id="PS00036">
    <property type="entry name" value="BZIP_BASIC"/>
    <property type="match status" value="1"/>
</dbReference>
<dbReference type="Proteomes" id="UP001433268">
    <property type="component" value="Unassembled WGS sequence"/>
</dbReference>
<dbReference type="InterPro" id="IPR046347">
    <property type="entry name" value="bZIP_sf"/>
</dbReference>
<keyword evidence="4" id="KW-1185">Reference proteome</keyword>
<feature type="compositionally biased region" description="Basic and acidic residues" evidence="1">
    <location>
        <begin position="37"/>
        <end position="49"/>
    </location>
</feature>
<proteinExistence type="predicted"/>
<feature type="compositionally biased region" description="Basic and acidic residues" evidence="1">
    <location>
        <begin position="66"/>
        <end position="75"/>
    </location>
</feature>
<dbReference type="GeneID" id="92043679"/>
<dbReference type="PANTHER" id="PTHR39607">
    <property type="entry name" value="XANTHOCILLIN BIOSYNTHESIS CLUSTER TRANSCRIPTION FACTOR XANC-RELATED"/>
    <property type="match status" value="1"/>
</dbReference>
<evidence type="ECO:0000256" key="1">
    <source>
        <dbReference type="SAM" id="MobiDB-lite"/>
    </source>
</evidence>
<accession>A0ABR1WND3</accession>
<evidence type="ECO:0000259" key="2">
    <source>
        <dbReference type="PROSITE" id="PS00036"/>
    </source>
</evidence>
<dbReference type="PANTHER" id="PTHR39607:SF1">
    <property type="entry name" value="B-ZIP TRANSCRIPTION FACTOR (EUROFUNG)"/>
    <property type="match status" value="1"/>
</dbReference>
<dbReference type="RefSeq" id="XP_066669542.1">
    <property type="nucleotide sequence ID" value="XM_066810619.1"/>
</dbReference>
<reference evidence="3 4" key="1">
    <citation type="submission" date="2023-01" db="EMBL/GenBank/DDBJ databases">
        <title>Analysis of 21 Apiospora genomes using comparative genomics revels a genus with tremendous synthesis potential of carbohydrate active enzymes and secondary metabolites.</title>
        <authorList>
            <person name="Sorensen T."/>
        </authorList>
    </citation>
    <scope>NUCLEOTIDE SEQUENCE [LARGE SCALE GENOMIC DNA]</scope>
    <source>
        <strain evidence="3 4">CBS 114990</strain>
    </source>
</reference>
<evidence type="ECO:0000313" key="3">
    <source>
        <dbReference type="EMBL" id="KAK8085033.1"/>
    </source>
</evidence>
<dbReference type="SUPFAM" id="SSF57959">
    <property type="entry name" value="Leucine zipper domain"/>
    <property type="match status" value="1"/>
</dbReference>
<gene>
    <name evidence="3" type="ORF">PG997_006304</name>
</gene>
<dbReference type="Gene3D" id="1.20.5.170">
    <property type="match status" value="1"/>
</dbReference>
<organism evidence="3 4">
    <name type="scientific">Apiospora hydei</name>
    <dbReference type="NCBI Taxonomy" id="1337664"/>
    <lineage>
        <taxon>Eukaryota</taxon>
        <taxon>Fungi</taxon>
        <taxon>Dikarya</taxon>
        <taxon>Ascomycota</taxon>
        <taxon>Pezizomycotina</taxon>
        <taxon>Sordariomycetes</taxon>
        <taxon>Xylariomycetidae</taxon>
        <taxon>Amphisphaeriales</taxon>
        <taxon>Apiosporaceae</taxon>
        <taxon>Apiospora</taxon>
    </lineage>
</organism>
<name>A0ABR1WND3_9PEZI</name>
<comment type="caution">
    <text evidence="3">The sequence shown here is derived from an EMBL/GenBank/DDBJ whole genome shotgun (WGS) entry which is preliminary data.</text>
</comment>
<sequence length="158" mass="17910">MSQSQYPAYGAVTAAPRQYSAQGTSSAFSPSANPDEDWTKISDLAERRRIQNRIAQRNYRKKLKRRLEDLERRAGTSDGSSTGSEKQSQTPSKTTKKQGKNSKSNNASHKAAHHPGPQFTPPMQPDDELLFPPSYDERERSHTPPYMTYSNYPPPRRR</sequence>
<dbReference type="InterPro" id="IPR052635">
    <property type="entry name" value="Sec_Metab_Biosynth_Reg"/>
</dbReference>
<protein>
    <recommendedName>
        <fullName evidence="2">BZIP domain-containing protein</fullName>
    </recommendedName>
</protein>